<dbReference type="OrthoDB" id="152983at2"/>
<organism evidence="2 3">
    <name type="scientific">Candidatus Brevifilum fermentans</name>
    <dbReference type="NCBI Taxonomy" id="1986204"/>
    <lineage>
        <taxon>Bacteria</taxon>
        <taxon>Bacillati</taxon>
        <taxon>Chloroflexota</taxon>
        <taxon>Anaerolineae</taxon>
        <taxon>Anaerolineales</taxon>
        <taxon>Anaerolineaceae</taxon>
        <taxon>Candidatus Brevifilum</taxon>
    </lineage>
</organism>
<dbReference type="Proteomes" id="UP000195514">
    <property type="component" value="Chromosome I"/>
</dbReference>
<evidence type="ECO:0000313" key="3">
    <source>
        <dbReference type="Proteomes" id="UP000195514"/>
    </source>
</evidence>
<dbReference type="RefSeq" id="WP_087862928.1">
    <property type="nucleotide sequence ID" value="NZ_LT859958.1"/>
</dbReference>
<name>A0A1Y6K605_9CHLR</name>
<dbReference type="EMBL" id="LT859958">
    <property type="protein sequence ID" value="SMX55142.1"/>
    <property type="molecule type" value="Genomic_DNA"/>
</dbReference>
<gene>
    <name evidence="2" type="ORF">CFX1CAM_2077</name>
</gene>
<feature type="chain" id="PRO_5012644752" description="CARDB domain-containing protein" evidence="1">
    <location>
        <begin position="26"/>
        <end position="469"/>
    </location>
</feature>
<reference evidence="3" key="1">
    <citation type="submission" date="2017-05" db="EMBL/GenBank/DDBJ databases">
        <authorList>
            <person name="Kirkegaard R."/>
            <person name="Mcilroy J S."/>
        </authorList>
    </citation>
    <scope>NUCLEOTIDE SEQUENCE [LARGE SCALE GENOMIC DNA]</scope>
</reference>
<keyword evidence="1" id="KW-0732">Signal</keyword>
<keyword evidence="3" id="KW-1185">Reference proteome</keyword>
<evidence type="ECO:0000313" key="2">
    <source>
        <dbReference type="EMBL" id="SMX55142.1"/>
    </source>
</evidence>
<feature type="signal peptide" evidence="1">
    <location>
        <begin position="1"/>
        <end position="25"/>
    </location>
</feature>
<protein>
    <recommendedName>
        <fullName evidence="4">CARDB domain-containing protein</fullName>
    </recommendedName>
</protein>
<dbReference type="AlphaFoldDB" id="A0A1Y6K605"/>
<sequence length="469" mass="51288">MKKKSLLLFFLVIVLLSQVRMPANAQSPSERPVIAIDSYSTDITPARGETFSITIGFLNLGQITSTNLMIEFIPGDLIPRDTGGFQTIYQLIKGEKKNITQTFTVSPDLWGASIANTTVNINYSDYDGNLYSDSFILAIDLRIPPYVVPTPTPTPTPAPMLHPQLVIQSFSTDEAILQPGTIFELSLNLKNLGNAPAKSVSMVMGGGSVETNMEGTPQPGISASAGDFSHFAPLDSSNITFIGDILPGKTIKTTQRIIVNVNTTPGAHSINYSFVYQTEDEQKVVDNQVITLLVYRLPSLQVDFSMEPGPIFVNQPNVLPLQVVNLSKQSVVLGNMLVAADDALLENNTALVGVIEPGFYFTLDTMITPFQVGPMEILVSVNFTDDFNQLRTFETTLLIDVVEMDGGDFYPGGDPFSPQDGFEDWEPQAVEETFWQKLLRVLKGLLGLDSGVRTEPVFFEDAMTPSNLP</sequence>
<evidence type="ECO:0008006" key="4">
    <source>
        <dbReference type="Google" id="ProtNLM"/>
    </source>
</evidence>
<accession>A0A1Y6K605</accession>
<dbReference type="PANTHER" id="PTHR35902">
    <property type="entry name" value="S-LAYER DOMAIN-LIKE PROTEIN-RELATED"/>
    <property type="match status" value="1"/>
</dbReference>
<dbReference type="KEGG" id="abat:CFX1CAM_2077"/>
<evidence type="ECO:0000256" key="1">
    <source>
        <dbReference type="SAM" id="SignalP"/>
    </source>
</evidence>
<proteinExistence type="predicted"/>